<sequence>MLRRRAADLRRHDAGLGGDREVFLVKFEDAVHLLKAHDDAAPGRERAAGEAGAGPARRDRYLAFVGDFHYFGDMRGAFGEEKQLRGIFFLVGALRHFVVRVGFELFLVGADVVRAYFFLEGLYDFHCDFIVRKEIVH</sequence>
<accession>A0A645DXY6</accession>
<gene>
    <name evidence="1" type="ORF">SDC9_141140</name>
</gene>
<name>A0A645DXY6_9ZZZZ</name>
<dbReference type="AlphaFoldDB" id="A0A645DXY6"/>
<comment type="caution">
    <text evidence="1">The sequence shown here is derived from an EMBL/GenBank/DDBJ whole genome shotgun (WGS) entry which is preliminary data.</text>
</comment>
<dbReference type="EMBL" id="VSSQ01040697">
    <property type="protein sequence ID" value="MPM93998.1"/>
    <property type="molecule type" value="Genomic_DNA"/>
</dbReference>
<organism evidence="1">
    <name type="scientific">bioreactor metagenome</name>
    <dbReference type="NCBI Taxonomy" id="1076179"/>
    <lineage>
        <taxon>unclassified sequences</taxon>
        <taxon>metagenomes</taxon>
        <taxon>ecological metagenomes</taxon>
    </lineage>
</organism>
<proteinExistence type="predicted"/>
<evidence type="ECO:0000313" key="1">
    <source>
        <dbReference type="EMBL" id="MPM93998.1"/>
    </source>
</evidence>
<reference evidence="1" key="1">
    <citation type="submission" date="2019-08" db="EMBL/GenBank/DDBJ databases">
        <authorList>
            <person name="Kucharzyk K."/>
            <person name="Murdoch R.W."/>
            <person name="Higgins S."/>
            <person name="Loffler F."/>
        </authorList>
    </citation>
    <scope>NUCLEOTIDE SEQUENCE</scope>
</reference>
<protein>
    <submittedName>
        <fullName evidence="1">Uncharacterized protein</fullName>
    </submittedName>
</protein>